<organism evidence="1 2">
    <name type="scientific">Blepharisma stoltei</name>
    <dbReference type="NCBI Taxonomy" id="1481888"/>
    <lineage>
        <taxon>Eukaryota</taxon>
        <taxon>Sar</taxon>
        <taxon>Alveolata</taxon>
        <taxon>Ciliophora</taxon>
        <taxon>Postciliodesmatophora</taxon>
        <taxon>Heterotrichea</taxon>
        <taxon>Heterotrichida</taxon>
        <taxon>Blepharismidae</taxon>
        <taxon>Blepharisma</taxon>
    </lineage>
</organism>
<comment type="caution">
    <text evidence="1">The sequence shown here is derived from an EMBL/GenBank/DDBJ whole genome shotgun (WGS) entry which is preliminary data.</text>
</comment>
<name>A0AAU9KDE3_9CILI</name>
<sequence>MHFLYVHYAFLPFTDAFKAKWRASWCRGDDPELREKVTHEIGFINDHKMRLLDKYLDEGNKSNIGILILDNYIILPGAKKFSF</sequence>
<evidence type="ECO:0000313" key="1">
    <source>
        <dbReference type="EMBL" id="CAG9336312.1"/>
    </source>
</evidence>
<dbReference type="AlphaFoldDB" id="A0AAU9KDE3"/>
<accession>A0AAU9KDE3</accession>
<evidence type="ECO:0000313" key="2">
    <source>
        <dbReference type="Proteomes" id="UP001162131"/>
    </source>
</evidence>
<reference evidence="1" key="1">
    <citation type="submission" date="2021-09" db="EMBL/GenBank/DDBJ databases">
        <authorList>
            <consortium name="AG Swart"/>
            <person name="Singh M."/>
            <person name="Singh A."/>
            <person name="Seah K."/>
            <person name="Emmerich C."/>
        </authorList>
    </citation>
    <scope>NUCLEOTIDE SEQUENCE</scope>
    <source>
        <strain evidence="1">ATCC30299</strain>
    </source>
</reference>
<gene>
    <name evidence="1" type="ORF">BSTOLATCC_MIC66190</name>
</gene>
<protein>
    <submittedName>
        <fullName evidence="1">Uncharacterized protein</fullName>
    </submittedName>
</protein>
<dbReference type="Proteomes" id="UP001162131">
    <property type="component" value="Unassembled WGS sequence"/>
</dbReference>
<dbReference type="EMBL" id="CAJZBQ010000064">
    <property type="protein sequence ID" value="CAG9336312.1"/>
    <property type="molecule type" value="Genomic_DNA"/>
</dbReference>
<proteinExistence type="predicted"/>
<keyword evidence="2" id="KW-1185">Reference proteome</keyword>